<gene>
    <name evidence="1" type="ORF">A8926_0821</name>
</gene>
<organism evidence="1 2">
    <name type="scientific">Saccharopolyspora spinosa</name>
    <dbReference type="NCBI Taxonomy" id="60894"/>
    <lineage>
        <taxon>Bacteria</taxon>
        <taxon>Bacillati</taxon>
        <taxon>Actinomycetota</taxon>
        <taxon>Actinomycetes</taxon>
        <taxon>Pseudonocardiales</taxon>
        <taxon>Pseudonocardiaceae</taxon>
        <taxon>Saccharopolyspora</taxon>
    </lineage>
</organism>
<evidence type="ECO:0000313" key="1">
    <source>
        <dbReference type="EMBL" id="PKW13306.1"/>
    </source>
</evidence>
<dbReference type="AlphaFoldDB" id="A0A2N3XRI5"/>
<keyword evidence="2" id="KW-1185">Reference proteome</keyword>
<sequence>MSRLEDLAARLTAILAALPTTQLTHAHEKLTAAANRLTSIGTGSQNELLHRSQQRLADAAHHADQAAANLRTTAEHLTSYLADPVGISAPDTTSWKPPSYRPTMNAPARPAPLHRRHLAALPERSNRRSPTTGILTTADGTKLDIVRSGRHGPGTGGPGLIGRWQHMASANDHAEGHAAALLREHAFTEATLYVNNRPCPGELGCDATLPAQLPAGARLTVYWPGGYQVYEGTGEGLQR</sequence>
<protein>
    <submittedName>
        <fullName evidence="1">Nucleic acid/nucleotide deaminase of polymorphic system toxin</fullName>
    </submittedName>
</protein>
<reference evidence="1" key="1">
    <citation type="submission" date="2017-12" db="EMBL/GenBank/DDBJ databases">
        <title>Sequencing the genomes of 1000 Actinobacteria strains.</title>
        <authorList>
            <person name="Klenk H.-P."/>
        </authorList>
    </citation>
    <scope>NUCLEOTIDE SEQUENCE [LARGE SCALE GENOMIC DNA]</scope>
    <source>
        <strain evidence="1">DSM 44228</strain>
    </source>
</reference>
<dbReference type="STRING" id="994479.GCA_000194155_06213"/>
<proteinExistence type="predicted"/>
<comment type="caution">
    <text evidence="1">The sequence shown here is derived from an EMBL/GenBank/DDBJ whole genome shotgun (WGS) entry which is preliminary data.</text>
</comment>
<accession>A0A2N3XRI5</accession>
<dbReference type="InterPro" id="IPR032724">
    <property type="entry name" value="SCP1.201-like"/>
</dbReference>
<dbReference type="Proteomes" id="UP000233786">
    <property type="component" value="Unassembled WGS sequence"/>
</dbReference>
<dbReference type="EMBL" id="PJNB01000001">
    <property type="protein sequence ID" value="PKW13306.1"/>
    <property type="molecule type" value="Genomic_DNA"/>
</dbReference>
<name>A0A2N3XRI5_SACSN</name>
<dbReference type="OrthoDB" id="3370651at2"/>
<evidence type="ECO:0000313" key="2">
    <source>
        <dbReference type="Proteomes" id="UP000233786"/>
    </source>
</evidence>
<dbReference type="Pfam" id="PF14428">
    <property type="entry name" value="DddA-like"/>
    <property type="match status" value="1"/>
</dbReference>